<evidence type="ECO:0000313" key="1">
    <source>
        <dbReference type="EMBL" id="CAD8110234.1"/>
    </source>
</evidence>
<dbReference type="Proteomes" id="UP000692954">
    <property type="component" value="Unassembled WGS sequence"/>
</dbReference>
<gene>
    <name evidence="1" type="ORF">PSON_ATCC_30995.1.T0950123</name>
</gene>
<organism evidence="1 2">
    <name type="scientific">Paramecium sonneborni</name>
    <dbReference type="NCBI Taxonomy" id="65129"/>
    <lineage>
        <taxon>Eukaryota</taxon>
        <taxon>Sar</taxon>
        <taxon>Alveolata</taxon>
        <taxon>Ciliophora</taxon>
        <taxon>Intramacronucleata</taxon>
        <taxon>Oligohymenophorea</taxon>
        <taxon>Peniculida</taxon>
        <taxon>Parameciidae</taxon>
        <taxon>Paramecium</taxon>
    </lineage>
</organism>
<dbReference type="OrthoDB" id="306237at2759"/>
<dbReference type="EMBL" id="CAJJDN010000095">
    <property type="protein sequence ID" value="CAD8110234.1"/>
    <property type="molecule type" value="Genomic_DNA"/>
</dbReference>
<protein>
    <submittedName>
        <fullName evidence="1">Uncharacterized protein</fullName>
    </submittedName>
</protein>
<comment type="caution">
    <text evidence="1">The sequence shown here is derived from an EMBL/GenBank/DDBJ whole genome shotgun (WGS) entry which is preliminary data.</text>
</comment>
<name>A0A8S1Q503_9CILI</name>
<proteinExistence type="predicted"/>
<evidence type="ECO:0000313" key="2">
    <source>
        <dbReference type="Proteomes" id="UP000692954"/>
    </source>
</evidence>
<keyword evidence="2" id="KW-1185">Reference proteome</keyword>
<reference evidence="1" key="1">
    <citation type="submission" date="2021-01" db="EMBL/GenBank/DDBJ databases">
        <authorList>
            <consortium name="Genoscope - CEA"/>
            <person name="William W."/>
        </authorList>
    </citation>
    <scope>NUCLEOTIDE SEQUENCE</scope>
</reference>
<sequence length="142" mass="16717">MQSFRATSDYIMNQIPRQPYQQISKLTEELGNLENYNLTNEKFEHSKEYSGRPQTSMKRIVKRNKKFPDEEDNQLFLDESIISETEAKLNSLYGQSISIQKKLQQNQKYNPIKEINAIKKIDNIRSIISKVNANKLMNKFII</sequence>
<dbReference type="AlphaFoldDB" id="A0A8S1Q503"/>
<accession>A0A8S1Q503</accession>